<dbReference type="PANTHER" id="PTHR37836">
    <property type="entry name" value="LMO1036 PROTEIN"/>
    <property type="match status" value="1"/>
</dbReference>
<dbReference type="PROSITE" id="PS50194">
    <property type="entry name" value="FILAMIN_REPEAT"/>
    <property type="match status" value="1"/>
</dbReference>
<protein>
    <submittedName>
        <fullName evidence="4">Endoglucanase</fullName>
    </submittedName>
</protein>
<evidence type="ECO:0000259" key="2">
    <source>
        <dbReference type="Pfam" id="PF13204"/>
    </source>
</evidence>
<proteinExistence type="predicted"/>
<sequence>MSTLTPLLFVAASLAAAPPIVERGAVFEVAQSVSPVPEDPLRRVSAQVAFTGPDGRTANVDLFWDGGEVWKARFAPDAVGEWSYLVQADGLNVPDGPRAFVCVPSDRPGPPRVGDGTRHFTRARPRGEGAGEPAPWFYLADTAWNGVLKSQPEDWDRFLEMRKAQGFTAIQFVGTQWRGANEGLPVKPFTLTDGKVTGVNHDLLRAMDAKVAAIAARGMAPAPVLLWAIGQGDPGVSWSPADAVLAARYLKARWGAYGCVWLLGGDGKYPDADRWKTIGRGVFPGGESDGSGVGRGPVTLHMAGRNWIFEPYAEEPWFDFVGYQSGHGASDDDLKWLTHRRSAAEWRDLEMPLINLEPNYEAIPAYKTGVPHDAGAVRRAAWWSVLIAPPAGVSYGHNAGWVWNAQAGPVEGHGKLRAGPWSDALNAEGAEDMGVLRRFLDAGPWTELRPAPGLIAKQGDDPAAFVAAAQTPDGKWSVIYTPTGGPVTLSAAAVAAVGPWLRIDPRTGERTPLLMDESGVLTTPSGHDWVIERRSE</sequence>
<name>A0A517P3N5_9PLAN</name>
<dbReference type="Proteomes" id="UP000318741">
    <property type="component" value="Chromosome"/>
</dbReference>
<organism evidence="4 5">
    <name type="scientific">Alienimonas californiensis</name>
    <dbReference type="NCBI Taxonomy" id="2527989"/>
    <lineage>
        <taxon>Bacteria</taxon>
        <taxon>Pseudomonadati</taxon>
        <taxon>Planctomycetota</taxon>
        <taxon>Planctomycetia</taxon>
        <taxon>Planctomycetales</taxon>
        <taxon>Planctomycetaceae</taxon>
        <taxon>Alienimonas</taxon>
    </lineage>
</organism>
<dbReference type="InterPro" id="IPR013783">
    <property type="entry name" value="Ig-like_fold"/>
</dbReference>
<evidence type="ECO:0000256" key="1">
    <source>
        <dbReference type="SAM" id="MobiDB-lite"/>
    </source>
</evidence>
<dbReference type="Gene3D" id="3.20.20.80">
    <property type="entry name" value="Glycosidases"/>
    <property type="match status" value="1"/>
</dbReference>
<dbReference type="InterPro" id="IPR014756">
    <property type="entry name" value="Ig_E-set"/>
</dbReference>
<evidence type="ECO:0000313" key="4">
    <source>
        <dbReference type="EMBL" id="QDT13986.1"/>
    </source>
</evidence>
<dbReference type="EMBL" id="CP036265">
    <property type="protein sequence ID" value="QDT13986.1"/>
    <property type="molecule type" value="Genomic_DNA"/>
</dbReference>
<feature type="domain" description="DUF5060" evidence="3">
    <location>
        <begin position="36"/>
        <end position="88"/>
    </location>
</feature>
<dbReference type="InterPro" id="IPR017868">
    <property type="entry name" value="Filamin/ABP280_repeat-like"/>
</dbReference>
<dbReference type="RefSeq" id="WP_165700451.1">
    <property type="nucleotide sequence ID" value="NZ_CP036265.1"/>
</dbReference>
<dbReference type="InterPro" id="IPR032260">
    <property type="entry name" value="DUF5060"/>
</dbReference>
<dbReference type="KEGG" id="acaf:CA12_00540"/>
<evidence type="ECO:0000313" key="5">
    <source>
        <dbReference type="Proteomes" id="UP000318741"/>
    </source>
</evidence>
<dbReference type="InterPro" id="IPR025277">
    <property type="entry name" value="Apiosidase-like_cat_dom"/>
</dbReference>
<accession>A0A517P3N5</accession>
<dbReference type="Pfam" id="PF16586">
    <property type="entry name" value="DUF5060"/>
    <property type="match status" value="1"/>
</dbReference>
<dbReference type="SUPFAM" id="SSF81296">
    <property type="entry name" value="E set domains"/>
    <property type="match status" value="1"/>
</dbReference>
<evidence type="ECO:0000259" key="3">
    <source>
        <dbReference type="Pfam" id="PF16586"/>
    </source>
</evidence>
<feature type="region of interest" description="Disordered" evidence="1">
    <location>
        <begin position="105"/>
        <end position="128"/>
    </location>
</feature>
<dbReference type="Pfam" id="PF13204">
    <property type="entry name" value="Apiosidase"/>
    <property type="match status" value="1"/>
</dbReference>
<dbReference type="PANTHER" id="PTHR37836:SF3">
    <property type="entry name" value="ENDOGLUCANASE"/>
    <property type="match status" value="1"/>
</dbReference>
<feature type="domain" description="Apiosidase-like catalytic" evidence="2">
    <location>
        <begin position="134"/>
        <end position="446"/>
    </location>
</feature>
<keyword evidence="5" id="KW-1185">Reference proteome</keyword>
<dbReference type="Gene3D" id="2.60.40.10">
    <property type="entry name" value="Immunoglobulins"/>
    <property type="match status" value="1"/>
</dbReference>
<dbReference type="AlphaFoldDB" id="A0A517P3N5"/>
<reference evidence="4 5" key="1">
    <citation type="submission" date="2019-02" db="EMBL/GenBank/DDBJ databases">
        <title>Deep-cultivation of Planctomycetes and their phenomic and genomic characterization uncovers novel biology.</title>
        <authorList>
            <person name="Wiegand S."/>
            <person name="Jogler M."/>
            <person name="Boedeker C."/>
            <person name="Pinto D."/>
            <person name="Vollmers J."/>
            <person name="Rivas-Marin E."/>
            <person name="Kohn T."/>
            <person name="Peeters S.H."/>
            <person name="Heuer A."/>
            <person name="Rast P."/>
            <person name="Oberbeckmann S."/>
            <person name="Bunk B."/>
            <person name="Jeske O."/>
            <person name="Meyerdierks A."/>
            <person name="Storesund J.E."/>
            <person name="Kallscheuer N."/>
            <person name="Luecker S."/>
            <person name="Lage O.M."/>
            <person name="Pohl T."/>
            <person name="Merkel B.J."/>
            <person name="Hornburger P."/>
            <person name="Mueller R.-W."/>
            <person name="Bruemmer F."/>
            <person name="Labrenz M."/>
            <person name="Spormann A.M."/>
            <person name="Op den Camp H."/>
            <person name="Overmann J."/>
            <person name="Amann R."/>
            <person name="Jetten M.S.M."/>
            <person name="Mascher T."/>
            <person name="Medema M.H."/>
            <person name="Devos D.P."/>
            <person name="Kaster A.-K."/>
            <person name="Ovreas L."/>
            <person name="Rohde M."/>
            <person name="Galperin M.Y."/>
            <person name="Jogler C."/>
        </authorList>
    </citation>
    <scope>NUCLEOTIDE SEQUENCE [LARGE SCALE GENOMIC DNA]</scope>
    <source>
        <strain evidence="4 5">CA12</strain>
    </source>
</reference>
<gene>
    <name evidence="4" type="ORF">CA12_00540</name>
</gene>